<name>A0A931ML63_9SPHN</name>
<dbReference type="AlphaFoldDB" id="A0A931ML63"/>
<comment type="caution">
    <text evidence="1">The sequence shown here is derived from an EMBL/GenBank/DDBJ whole genome shotgun (WGS) entry which is preliminary data.</text>
</comment>
<proteinExistence type="predicted"/>
<reference evidence="1" key="1">
    <citation type="submission" date="2020-11" db="EMBL/GenBank/DDBJ databases">
        <title>Novosphingobium aureum sp. nov., a marine bacterium isolated from sediment of a salt flat.</title>
        <authorList>
            <person name="Yoo Y."/>
            <person name="Kim J.-J."/>
        </authorList>
    </citation>
    <scope>NUCLEOTIDE SEQUENCE</scope>
    <source>
        <strain evidence="1">YJ-S2-02</strain>
    </source>
</reference>
<gene>
    <name evidence="1" type="ORF">I5E68_07195</name>
</gene>
<keyword evidence="2" id="KW-1185">Reference proteome</keyword>
<organism evidence="1 2">
    <name type="scientific">Novosphingobium aureum</name>
    <dbReference type="NCBI Taxonomy" id="2792964"/>
    <lineage>
        <taxon>Bacteria</taxon>
        <taxon>Pseudomonadati</taxon>
        <taxon>Pseudomonadota</taxon>
        <taxon>Alphaproteobacteria</taxon>
        <taxon>Sphingomonadales</taxon>
        <taxon>Sphingomonadaceae</taxon>
        <taxon>Novosphingobium</taxon>
    </lineage>
</organism>
<accession>A0A931ML63</accession>
<dbReference type="Proteomes" id="UP000617634">
    <property type="component" value="Unassembled WGS sequence"/>
</dbReference>
<sequence length="55" mass="6200">MMGDAVTMTAADREFAELADKGLSRAEIRERLDLSSGQYNCRQRRLAQLRRAAPC</sequence>
<evidence type="ECO:0000313" key="1">
    <source>
        <dbReference type="EMBL" id="MBH0112736.1"/>
    </source>
</evidence>
<dbReference type="EMBL" id="JADZGI010000001">
    <property type="protein sequence ID" value="MBH0112736.1"/>
    <property type="molecule type" value="Genomic_DNA"/>
</dbReference>
<evidence type="ECO:0000313" key="2">
    <source>
        <dbReference type="Proteomes" id="UP000617634"/>
    </source>
</evidence>
<protein>
    <submittedName>
        <fullName evidence="1">Uncharacterized protein</fullName>
    </submittedName>
</protein>